<gene>
    <name evidence="1" type="ORF">LG52_2541</name>
</gene>
<evidence type="ECO:0000313" key="1">
    <source>
        <dbReference type="EMBL" id="KJE26234.1"/>
    </source>
</evidence>
<protein>
    <submittedName>
        <fullName evidence="1">Uncharacterized protein</fullName>
    </submittedName>
</protein>
<dbReference type="Proteomes" id="UP000032522">
    <property type="component" value="Unassembled WGS sequence"/>
</dbReference>
<dbReference type="EMBL" id="JYBP01000003">
    <property type="protein sequence ID" value="KJE26234.1"/>
    <property type="molecule type" value="Genomic_DNA"/>
</dbReference>
<sequence length="119" mass="13892">MSEPLHALARQLEQAIRASEPFQQLKRAYEDVRRDETAYRMFANVRDIQLRLHEKQMRGAAILPDEIEQAQKAMALAQQNEKLARLMALEQQMSMTIAEVQQIAMKPLEELHRSFMEGR</sequence>
<dbReference type="Pfam" id="PF06133">
    <property type="entry name" value="Com_YlbF"/>
    <property type="match status" value="1"/>
</dbReference>
<dbReference type="RefSeq" id="WP_044732207.1">
    <property type="nucleotide sequence ID" value="NZ_JYBP01000003.1"/>
</dbReference>
<evidence type="ECO:0000313" key="2">
    <source>
        <dbReference type="Proteomes" id="UP000032522"/>
    </source>
</evidence>
<dbReference type="PATRIC" id="fig|1462.6.peg.2840"/>
<dbReference type="SUPFAM" id="SSF158622">
    <property type="entry name" value="YheA/YmcA-like"/>
    <property type="match status" value="1"/>
</dbReference>
<dbReference type="OrthoDB" id="9811402at2"/>
<comment type="caution">
    <text evidence="1">The sequence shown here is derived from an EMBL/GenBank/DDBJ whole genome shotgun (WGS) entry which is preliminary data.</text>
</comment>
<dbReference type="Gene3D" id="1.20.1500.10">
    <property type="entry name" value="YheA/YmcA-like"/>
    <property type="match status" value="1"/>
</dbReference>
<reference evidence="1 2" key="1">
    <citation type="submission" date="2015-01" db="EMBL/GenBank/DDBJ databases">
        <authorList>
            <person name="Filippidou S."/>
            <person name="Jeanneret N."/>
            <person name="Russel-Delif L."/>
            <person name="Junier T."/>
            <person name="Wunderlin T."/>
            <person name="Molina V."/>
            <person name="Johnson S.L."/>
            <person name="Davenport K.W."/>
            <person name="Chain P.S."/>
            <person name="Dorador C."/>
            <person name="Junier P."/>
        </authorList>
    </citation>
    <scope>NUCLEOTIDE SEQUENCE [LARGE SCALE GENOMIC DNA]</scope>
    <source>
        <strain evidence="1 2">Et7/4</strain>
    </source>
</reference>
<proteinExistence type="predicted"/>
<accession>A0A0D8BQH7</accession>
<name>A0A0D8BQH7_GEOKU</name>
<dbReference type="AlphaFoldDB" id="A0A0D8BQH7"/>
<dbReference type="InterPro" id="IPR023378">
    <property type="entry name" value="YheA/YmcA-like_dom_sf"/>
</dbReference>
<organism evidence="1 2">
    <name type="scientific">Geobacillus kaustophilus</name>
    <dbReference type="NCBI Taxonomy" id="1462"/>
    <lineage>
        <taxon>Bacteria</taxon>
        <taxon>Bacillati</taxon>
        <taxon>Bacillota</taxon>
        <taxon>Bacilli</taxon>
        <taxon>Bacillales</taxon>
        <taxon>Anoxybacillaceae</taxon>
        <taxon>Geobacillus</taxon>
        <taxon>Geobacillus thermoleovorans group</taxon>
    </lineage>
</organism>
<dbReference type="InterPro" id="IPR010368">
    <property type="entry name" value="Com_YlbF"/>
</dbReference>